<dbReference type="PANTHER" id="PTHR38444:SF1">
    <property type="entry name" value="ENTEROBACTIN BIOSYNTHESIS PROTEIN YBDZ"/>
    <property type="match status" value="1"/>
</dbReference>
<evidence type="ECO:0000313" key="8">
    <source>
        <dbReference type="Proteomes" id="UP000528199"/>
    </source>
</evidence>
<reference evidence="3" key="5">
    <citation type="submission" date="2019-11" db="EMBL/GenBank/DDBJ databases">
        <authorList>
            <consortium name="NCBI Pathogen Detection Project"/>
        </authorList>
    </citation>
    <scope>NUCLEOTIDE SEQUENCE</scope>
    <source>
        <strain evidence="3">Ecoli[ST-405]</strain>
    </source>
</reference>
<evidence type="ECO:0000313" key="7">
    <source>
        <dbReference type="Proteomes" id="UP000272336"/>
    </source>
</evidence>
<dbReference type="AlphaFoldDB" id="A0A0J2BKN2"/>
<evidence type="ECO:0000313" key="9">
    <source>
        <dbReference type="Proteomes" id="UP000842519"/>
    </source>
</evidence>
<dbReference type="Proteomes" id="UP000528199">
    <property type="component" value="Unassembled WGS sequence"/>
</dbReference>
<dbReference type="EMBL" id="UFZL01000003">
    <property type="protein sequence ID" value="STE76360.1"/>
    <property type="molecule type" value="Genomic_DNA"/>
</dbReference>
<evidence type="ECO:0000313" key="6">
    <source>
        <dbReference type="Proteomes" id="UP000255201"/>
    </source>
</evidence>
<accession>A0A0J2BKN2</accession>
<dbReference type="EMBL" id="RNLZ01000056">
    <property type="protein sequence ID" value="MGE16257.1"/>
    <property type="molecule type" value="Genomic_DNA"/>
</dbReference>
<dbReference type="InterPro" id="IPR038020">
    <property type="entry name" value="MbtH-like_sf"/>
</dbReference>
<organism evidence="4 7">
    <name type="scientific">Escherichia coli</name>
    <dbReference type="NCBI Taxonomy" id="562"/>
    <lineage>
        <taxon>Bacteria</taxon>
        <taxon>Pseudomonadati</taxon>
        <taxon>Pseudomonadota</taxon>
        <taxon>Gammaproteobacteria</taxon>
        <taxon>Enterobacterales</taxon>
        <taxon>Enterobacteriaceae</taxon>
        <taxon>Escherichia</taxon>
    </lineage>
</organism>
<evidence type="ECO:0000313" key="4">
    <source>
        <dbReference type="EMBL" id="MGE16257.1"/>
    </source>
</evidence>
<proteinExistence type="predicted"/>
<dbReference type="GO" id="GO:0005829">
    <property type="term" value="C:cytosol"/>
    <property type="evidence" value="ECO:0007669"/>
    <property type="project" value="TreeGrafter"/>
</dbReference>
<dbReference type="Proteomes" id="UP000842519">
    <property type="component" value="Unassembled WGS sequence"/>
</dbReference>
<evidence type="ECO:0000313" key="3">
    <source>
        <dbReference type="EMBL" id="HAJ5805483.1"/>
    </source>
</evidence>
<dbReference type="Pfam" id="PF03621">
    <property type="entry name" value="MbtH"/>
    <property type="match status" value="1"/>
</dbReference>
<name>A0A0J2BKN2_ECOLX</name>
<dbReference type="PANTHER" id="PTHR38444">
    <property type="entry name" value="ENTEROBACTIN BIOSYNTHESIS PROTEIN YBDZ"/>
    <property type="match status" value="1"/>
</dbReference>
<sequence length="72" mass="8229">MAFSNPFDDPQGAFYILRNAQGQFSLWPQQCALPAGWDVVCQPQSQASCQQWLEAHWRTLTPTNFTQLQEAQ</sequence>
<reference evidence="2 8" key="3">
    <citation type="submission" date="2018-08" db="EMBL/GenBank/DDBJ databases">
        <authorList>
            <consortium name="PulseNet: The National Subtyping Network for Foodborne Disease Surveillance"/>
            <person name="Tarr C.L."/>
            <person name="Trees E."/>
            <person name="Katz L.S."/>
            <person name="Carleton-Romer H.A."/>
            <person name="Stroika S."/>
            <person name="Kucerova Z."/>
            <person name="Roache K.F."/>
            <person name="Sabol A.L."/>
            <person name="Besser J."/>
            <person name="Gerner-Smidt P."/>
        </authorList>
    </citation>
    <scope>NUCLEOTIDE SEQUENCE [LARGE SCALE GENOMIC DNA]</scope>
    <source>
        <strain evidence="2 8">PNUSAE004760</strain>
    </source>
</reference>
<reference evidence="3 9" key="1">
    <citation type="journal article" date="2018" name="Genome Biol.">
        <title>SKESA: strategic k-mer extension for scrupulous assemblies.</title>
        <authorList>
            <person name="Souvorov A."/>
            <person name="Agarwala R."/>
            <person name="Lipman D.J."/>
        </authorList>
    </citation>
    <scope>NUCLEOTIDE SEQUENCE [LARGE SCALE GENOMIC DNA]</scope>
    <source>
        <strain evidence="3">Ecoli[ST-405]</strain>
        <strain evidence="9">ecoli[ST-405]</strain>
    </source>
</reference>
<dbReference type="FunFam" id="3.90.820.10:FF:000001">
    <property type="entry name" value="MbtH family protein"/>
    <property type="match status" value="1"/>
</dbReference>
<feature type="domain" description="MbtH-like" evidence="1">
    <location>
        <begin position="5"/>
        <end position="55"/>
    </location>
</feature>
<protein>
    <submittedName>
        <fullName evidence="3">MbtH family NRPS accessory protein</fullName>
    </submittedName>
    <submittedName>
        <fullName evidence="4">MbtH family protein</fullName>
    </submittedName>
    <submittedName>
        <fullName evidence="5">MbtH-like protein</fullName>
    </submittedName>
</protein>
<dbReference type="EMBL" id="DABGKQ010000018">
    <property type="protein sequence ID" value="HAJ5805483.1"/>
    <property type="molecule type" value="Genomic_DNA"/>
</dbReference>
<evidence type="ECO:0000259" key="1">
    <source>
        <dbReference type="SMART" id="SM00923"/>
    </source>
</evidence>
<dbReference type="RefSeq" id="WP_000885789.1">
    <property type="nucleotide sequence ID" value="NZ_AP019803.1"/>
</dbReference>
<evidence type="ECO:0000313" key="5">
    <source>
        <dbReference type="EMBL" id="STE76360.1"/>
    </source>
</evidence>
<accession>A0A0J3W3G6</accession>
<dbReference type="SUPFAM" id="SSF160582">
    <property type="entry name" value="MbtH-like"/>
    <property type="match status" value="1"/>
</dbReference>
<evidence type="ECO:0000313" key="2">
    <source>
        <dbReference type="EMBL" id="EFH0043761.1"/>
    </source>
</evidence>
<dbReference type="Proteomes" id="UP000255201">
    <property type="component" value="Unassembled WGS sequence"/>
</dbReference>
<dbReference type="SMART" id="SM00923">
    <property type="entry name" value="MbtH"/>
    <property type="match status" value="1"/>
</dbReference>
<dbReference type="Gene3D" id="3.90.820.10">
    <property type="entry name" value="Structural Genomics, Unknown Function 30-nov-00 1gh9 Mol_id"/>
    <property type="match status" value="1"/>
</dbReference>
<reference evidence="5 6" key="2">
    <citation type="submission" date="2018-06" db="EMBL/GenBank/DDBJ databases">
        <authorList>
            <consortium name="Pathogen Informatics"/>
            <person name="Doyle S."/>
        </authorList>
    </citation>
    <scope>NUCLEOTIDE SEQUENCE [LARGE SCALE GENOMIC DNA]</scope>
    <source>
        <strain evidence="5 6">NCTC10764</strain>
    </source>
</reference>
<dbReference type="GO" id="GO:0019290">
    <property type="term" value="P:siderophore biosynthetic process"/>
    <property type="evidence" value="ECO:0007669"/>
    <property type="project" value="TreeGrafter"/>
</dbReference>
<reference evidence="4 7" key="4">
    <citation type="submission" date="2018-10" db="EMBL/GenBank/DDBJ databases">
        <authorList>
            <consortium name="NARMS: The National Antimicrobial Resistance Monitoring System"/>
        </authorList>
    </citation>
    <scope>NUCLEOTIDE SEQUENCE [LARGE SCALE GENOMIC DNA]</scope>
    <source>
        <strain evidence="4 7">CVM N17EC0060</strain>
    </source>
</reference>
<dbReference type="InterPro" id="IPR037407">
    <property type="entry name" value="MLP_fam"/>
</dbReference>
<gene>
    <name evidence="5" type="primary">mbtH</name>
    <name evidence="2" type="ORF">BKL28_002547</name>
    <name evidence="4" type="ORF">D9D43_22260</name>
    <name evidence="3" type="ORF">HLZ39_13350</name>
    <name evidence="5" type="ORF">NCTC10764_05056</name>
</gene>
<dbReference type="Proteomes" id="UP000272336">
    <property type="component" value="Unassembled WGS sequence"/>
</dbReference>
<dbReference type="EMBL" id="AASUOH010000014">
    <property type="protein sequence ID" value="EFH0043761.1"/>
    <property type="molecule type" value="Genomic_DNA"/>
</dbReference>
<dbReference type="InterPro" id="IPR005153">
    <property type="entry name" value="MbtH-like_dom"/>
</dbReference>